<dbReference type="EMBL" id="JBEPBX010000010">
    <property type="protein sequence ID" value="MER6614399.1"/>
    <property type="molecule type" value="Genomic_DNA"/>
</dbReference>
<evidence type="ECO:0000256" key="2">
    <source>
        <dbReference type="SAM" id="SignalP"/>
    </source>
</evidence>
<feature type="compositionally biased region" description="Pro residues" evidence="1">
    <location>
        <begin position="118"/>
        <end position="127"/>
    </location>
</feature>
<keyword evidence="2" id="KW-0732">Signal</keyword>
<protein>
    <recommendedName>
        <fullName evidence="5">Lipoprotein</fullName>
    </recommendedName>
</protein>
<evidence type="ECO:0000256" key="1">
    <source>
        <dbReference type="SAM" id="MobiDB-lite"/>
    </source>
</evidence>
<feature type="signal peptide" evidence="2">
    <location>
        <begin position="1"/>
        <end position="25"/>
    </location>
</feature>
<keyword evidence="4" id="KW-1185">Reference proteome</keyword>
<dbReference type="RefSeq" id="WP_351976257.1">
    <property type="nucleotide sequence ID" value="NZ_JBEPBX010000010.1"/>
</dbReference>
<feature type="region of interest" description="Disordered" evidence="1">
    <location>
        <begin position="24"/>
        <end position="135"/>
    </location>
</feature>
<proteinExistence type="predicted"/>
<reference evidence="3 4" key="1">
    <citation type="submission" date="2024-06" db="EMBL/GenBank/DDBJ databases">
        <title>The Natural Products Discovery Center: Release of the First 8490 Sequenced Strains for Exploring Actinobacteria Biosynthetic Diversity.</title>
        <authorList>
            <person name="Kalkreuter E."/>
            <person name="Kautsar S.A."/>
            <person name="Yang D."/>
            <person name="Bader C.D."/>
            <person name="Teijaro C.N."/>
            <person name="Fluegel L."/>
            <person name="Davis C.M."/>
            <person name="Simpson J.R."/>
            <person name="Lauterbach L."/>
            <person name="Steele A.D."/>
            <person name="Gui C."/>
            <person name="Meng S."/>
            <person name="Li G."/>
            <person name="Viehrig K."/>
            <person name="Ye F."/>
            <person name="Su P."/>
            <person name="Kiefer A.F."/>
            <person name="Nichols A."/>
            <person name="Cepeda A.J."/>
            <person name="Yan W."/>
            <person name="Fan B."/>
            <person name="Jiang Y."/>
            <person name="Adhikari A."/>
            <person name="Zheng C.-J."/>
            <person name="Schuster L."/>
            <person name="Cowan T.M."/>
            <person name="Smanski M.J."/>
            <person name="Chevrette M.G."/>
            <person name="De Carvalho L.P.S."/>
            <person name="Shen B."/>
        </authorList>
    </citation>
    <scope>NUCLEOTIDE SEQUENCE [LARGE SCALE GENOMIC DNA]</scope>
    <source>
        <strain evidence="3 4">NPDC000837</strain>
    </source>
</reference>
<dbReference type="PROSITE" id="PS51257">
    <property type="entry name" value="PROKAR_LIPOPROTEIN"/>
    <property type="match status" value="1"/>
</dbReference>
<comment type="caution">
    <text evidence="3">The sequence shown here is derived from an EMBL/GenBank/DDBJ whole genome shotgun (WGS) entry which is preliminary data.</text>
</comment>
<evidence type="ECO:0000313" key="3">
    <source>
        <dbReference type="EMBL" id="MER6614399.1"/>
    </source>
</evidence>
<evidence type="ECO:0008006" key="5">
    <source>
        <dbReference type="Google" id="ProtNLM"/>
    </source>
</evidence>
<feature type="compositionally biased region" description="Basic and acidic residues" evidence="1">
    <location>
        <begin position="106"/>
        <end position="117"/>
    </location>
</feature>
<gene>
    <name evidence="3" type="ORF">ABT276_13700</name>
</gene>
<sequence>MHTPRTTALAALLLLGMTGCVSVPSAPRPAPAPSLVPTGDRVPSPVEPSRDLQPPTRGTLASTGPMEQRKAKERTEDRTEGRTGGKVRSRPVRQQRPAPAPPARRAAPEPDHRDQRPRPLPQQPRPPQFRTSHDMRGVCEASEGLTDPNITAMCRDTYGSGRH</sequence>
<name>A0ABV1UUC9_9ACTN</name>
<organism evidence="3 4">
    <name type="scientific">Streptomyces xantholiticus</name>
    <dbReference type="NCBI Taxonomy" id="68285"/>
    <lineage>
        <taxon>Bacteria</taxon>
        <taxon>Bacillati</taxon>
        <taxon>Actinomycetota</taxon>
        <taxon>Actinomycetes</taxon>
        <taxon>Kitasatosporales</taxon>
        <taxon>Streptomycetaceae</taxon>
        <taxon>Streptomyces</taxon>
    </lineage>
</organism>
<evidence type="ECO:0000313" key="4">
    <source>
        <dbReference type="Proteomes" id="UP001445472"/>
    </source>
</evidence>
<feature type="chain" id="PRO_5046828779" description="Lipoprotein" evidence="2">
    <location>
        <begin position="26"/>
        <end position="163"/>
    </location>
</feature>
<accession>A0ABV1UUC9</accession>
<feature type="compositionally biased region" description="Basic and acidic residues" evidence="1">
    <location>
        <begin position="67"/>
        <end position="83"/>
    </location>
</feature>
<dbReference type="Proteomes" id="UP001445472">
    <property type="component" value="Unassembled WGS sequence"/>
</dbReference>